<organism evidence="3 4">
    <name type="scientific">Cladobotryum mycophilum</name>
    <dbReference type="NCBI Taxonomy" id="491253"/>
    <lineage>
        <taxon>Eukaryota</taxon>
        <taxon>Fungi</taxon>
        <taxon>Dikarya</taxon>
        <taxon>Ascomycota</taxon>
        <taxon>Pezizomycotina</taxon>
        <taxon>Sordariomycetes</taxon>
        <taxon>Hypocreomycetidae</taxon>
        <taxon>Hypocreales</taxon>
        <taxon>Hypocreaceae</taxon>
        <taxon>Cladobotryum</taxon>
    </lineage>
</organism>
<keyword evidence="3" id="KW-0436">Ligase</keyword>
<proteinExistence type="predicted"/>
<dbReference type="PROSITE" id="PS50160">
    <property type="entry name" value="DNA_LIGASE_A3"/>
    <property type="match status" value="1"/>
</dbReference>
<evidence type="ECO:0000259" key="2">
    <source>
        <dbReference type="PROSITE" id="PS50160"/>
    </source>
</evidence>
<evidence type="ECO:0000313" key="4">
    <source>
        <dbReference type="Proteomes" id="UP001338125"/>
    </source>
</evidence>
<dbReference type="GO" id="GO:0016874">
    <property type="term" value="F:ligase activity"/>
    <property type="evidence" value="ECO:0007669"/>
    <property type="project" value="UniProtKB-KW"/>
</dbReference>
<keyword evidence="1" id="KW-0812">Transmembrane</keyword>
<keyword evidence="4" id="KW-1185">Reference proteome</keyword>
<name>A0ABR0SLX2_9HYPO</name>
<keyword evidence="1" id="KW-0472">Membrane</keyword>
<evidence type="ECO:0000256" key="1">
    <source>
        <dbReference type="SAM" id="Phobius"/>
    </source>
</evidence>
<evidence type="ECO:0000313" key="3">
    <source>
        <dbReference type="EMBL" id="KAK5992745.1"/>
    </source>
</evidence>
<comment type="caution">
    <text evidence="3">The sequence shown here is derived from an EMBL/GenBank/DDBJ whole genome shotgun (WGS) entry which is preliminary data.</text>
</comment>
<dbReference type="Proteomes" id="UP001338125">
    <property type="component" value="Unassembled WGS sequence"/>
</dbReference>
<dbReference type="EMBL" id="JAVFKD010000012">
    <property type="protein sequence ID" value="KAK5992745.1"/>
    <property type="molecule type" value="Genomic_DNA"/>
</dbReference>
<keyword evidence="1" id="KW-1133">Transmembrane helix</keyword>
<feature type="domain" description="ATP-dependent DNA ligase family profile" evidence="2">
    <location>
        <begin position="55"/>
        <end position="93"/>
    </location>
</feature>
<dbReference type="InterPro" id="IPR012310">
    <property type="entry name" value="DNA_ligase_ATP-dep_cent"/>
</dbReference>
<reference evidence="3 4" key="1">
    <citation type="submission" date="2024-01" db="EMBL/GenBank/DDBJ databases">
        <title>Complete genome of Cladobotryum mycophilum ATHUM6906.</title>
        <authorList>
            <person name="Christinaki A.C."/>
            <person name="Myridakis A.I."/>
            <person name="Kouvelis V.N."/>
        </authorList>
    </citation>
    <scope>NUCLEOTIDE SEQUENCE [LARGE SCALE GENOMIC DNA]</scope>
    <source>
        <strain evidence="3 4">ATHUM6906</strain>
    </source>
</reference>
<accession>A0ABR0SLX2</accession>
<protein>
    <submittedName>
        <fullName evidence="3">DNA ligase 4</fullName>
    </submittedName>
</protein>
<feature type="transmembrane region" description="Helical" evidence="1">
    <location>
        <begin position="93"/>
        <end position="111"/>
    </location>
</feature>
<gene>
    <name evidence="3" type="ORF">PT974_06161</name>
</gene>
<sequence>MELQGSSRNPKRIKKELVIAEDDAAPVEYREKTKLFEGPEFYVLSEGIKTVQEDQDSARNNDQLKVKPEYISEFSELLDYVIIGSYYGHGKRGISAVAVVVISVVLVLVLVRGSALDLGEASVLASVAGSSSAAGDGMRPS</sequence>